<proteinExistence type="predicted"/>
<feature type="region of interest" description="Disordered" evidence="1">
    <location>
        <begin position="110"/>
        <end position="149"/>
    </location>
</feature>
<name>A0A9W8ICK9_9FUNG</name>
<feature type="compositionally biased region" description="Polar residues" evidence="1">
    <location>
        <begin position="128"/>
        <end position="138"/>
    </location>
</feature>
<feature type="compositionally biased region" description="Polar residues" evidence="1">
    <location>
        <begin position="350"/>
        <end position="365"/>
    </location>
</feature>
<organism evidence="2 3">
    <name type="scientific">Coemansia brasiliensis</name>
    <dbReference type="NCBI Taxonomy" id="2650707"/>
    <lineage>
        <taxon>Eukaryota</taxon>
        <taxon>Fungi</taxon>
        <taxon>Fungi incertae sedis</taxon>
        <taxon>Zoopagomycota</taxon>
        <taxon>Kickxellomycotina</taxon>
        <taxon>Kickxellomycetes</taxon>
        <taxon>Kickxellales</taxon>
        <taxon>Kickxellaceae</taxon>
        <taxon>Coemansia</taxon>
    </lineage>
</organism>
<feature type="compositionally biased region" description="Polar residues" evidence="1">
    <location>
        <begin position="46"/>
        <end position="56"/>
    </location>
</feature>
<evidence type="ECO:0000313" key="3">
    <source>
        <dbReference type="Proteomes" id="UP001139887"/>
    </source>
</evidence>
<dbReference type="Proteomes" id="UP001139887">
    <property type="component" value="Unassembled WGS sequence"/>
</dbReference>
<feature type="compositionally biased region" description="Basic and acidic residues" evidence="1">
    <location>
        <begin position="11"/>
        <end position="25"/>
    </location>
</feature>
<gene>
    <name evidence="2" type="ORF">IWW36_004210</name>
</gene>
<evidence type="ECO:0000313" key="2">
    <source>
        <dbReference type="EMBL" id="KAJ2846725.1"/>
    </source>
</evidence>
<accession>A0A9W8ICK9</accession>
<feature type="non-terminal residue" evidence="2">
    <location>
        <position position="621"/>
    </location>
</feature>
<keyword evidence="3" id="KW-1185">Reference proteome</keyword>
<feature type="compositionally biased region" description="Polar residues" evidence="1">
    <location>
        <begin position="380"/>
        <end position="392"/>
    </location>
</feature>
<evidence type="ECO:0000256" key="1">
    <source>
        <dbReference type="SAM" id="MobiDB-lite"/>
    </source>
</evidence>
<dbReference type="AlphaFoldDB" id="A0A9W8ICK9"/>
<sequence>MSYIPRPPTNGEERPGGTGRADEIRSISSTHSSNSAGIQSVFGRLPNSTDKAGSIKLPSSTRASIVKVMSSDSPLPGLPPIPNIDPGISSIHGTSGGTHTGTNTISAVANSHRRSASVGDGRRHGLSLPSSTFESATDNPPRPKSRLGLGSLRLAWPHGKTRQAKAEVEKRSRWTANETSLLAKSSLGYWKSGRPVDLTALSTDLGRSVRDIVEMLEYMLEGYARFGGVSSWDTQSQKFIMRWAAVEFPDNPLLRYEHSQSAHPVSRLDACFSALTCRPRSASKELAFAIDSPETPASRQSVVADFREGMHKRNGDYFSSTAQAEPVTSPPALEKSSSVNGVHQPFANLPVNNPATAISTPVQPTKGSDSSDKSSSKSGCQSRNRSQSSILPLTSLGRDASIKSAKSPPSTAVAADNRERPVFTGGLRGKHGLNTMNRETRARRTRKSSFRTDSVSASNSNSKESTNVAISAPFTFSSALAPVDAVSLSGVGAVTPAVSSISPNGRRRSTTIVLPSTATSFSRVSGDSGNVEATPEPIPIVPMLETVDQSPELPQQVIEVQQPNTVLDTEFSDLSEEIRRKVRRFVSRFIRDYPVDFQQRVDALKAGKDGLCITVDNFADF</sequence>
<dbReference type="EMBL" id="JANBUW010000468">
    <property type="protein sequence ID" value="KAJ2846725.1"/>
    <property type="molecule type" value="Genomic_DNA"/>
</dbReference>
<reference evidence="2" key="1">
    <citation type="submission" date="2022-07" db="EMBL/GenBank/DDBJ databases">
        <title>Phylogenomic reconstructions and comparative analyses of Kickxellomycotina fungi.</title>
        <authorList>
            <person name="Reynolds N.K."/>
            <person name="Stajich J.E."/>
            <person name="Barry K."/>
            <person name="Grigoriev I.V."/>
            <person name="Crous P."/>
            <person name="Smith M.E."/>
        </authorList>
    </citation>
    <scope>NUCLEOTIDE SEQUENCE</scope>
    <source>
        <strain evidence="2">NRRL 1566</strain>
    </source>
</reference>
<feature type="region of interest" description="Disordered" evidence="1">
    <location>
        <begin position="1"/>
        <end position="56"/>
    </location>
</feature>
<dbReference type="OrthoDB" id="5570110at2759"/>
<feature type="compositionally biased region" description="Low complexity" evidence="1">
    <location>
        <begin position="26"/>
        <end position="35"/>
    </location>
</feature>
<feature type="region of interest" description="Disordered" evidence="1">
    <location>
        <begin position="314"/>
        <end position="462"/>
    </location>
</feature>
<comment type="caution">
    <text evidence="2">The sequence shown here is derived from an EMBL/GenBank/DDBJ whole genome shotgun (WGS) entry which is preliminary data.</text>
</comment>
<protein>
    <submittedName>
        <fullName evidence="2">Uncharacterized protein</fullName>
    </submittedName>
</protein>